<feature type="domain" description="Methyltransferase" evidence="2">
    <location>
        <begin position="39"/>
        <end position="128"/>
    </location>
</feature>
<evidence type="ECO:0000259" key="2">
    <source>
        <dbReference type="Pfam" id="PF13649"/>
    </source>
</evidence>
<evidence type="ECO:0000256" key="1">
    <source>
        <dbReference type="ARBA" id="ARBA00022679"/>
    </source>
</evidence>
<dbReference type="CDD" id="cd02440">
    <property type="entry name" value="AdoMet_MTases"/>
    <property type="match status" value="1"/>
</dbReference>
<dbReference type="OrthoDB" id="9804312at2"/>
<dbReference type="KEGG" id="cprv:CYPRO_0266"/>
<proteinExistence type="predicted"/>
<keyword evidence="1 3" id="KW-0808">Transferase</keyword>
<dbReference type="PANTHER" id="PTHR43861:SF3">
    <property type="entry name" value="PUTATIVE (AFU_ORTHOLOGUE AFUA_2G14390)-RELATED"/>
    <property type="match status" value="1"/>
</dbReference>
<protein>
    <submittedName>
        <fullName evidence="3">Methyltransferase domain-containing protein</fullName>
    </submittedName>
</protein>
<evidence type="ECO:0000313" key="4">
    <source>
        <dbReference type="Proteomes" id="UP000254808"/>
    </source>
</evidence>
<dbReference type="InterPro" id="IPR041698">
    <property type="entry name" value="Methyltransf_25"/>
</dbReference>
<dbReference type="Gene3D" id="3.40.50.150">
    <property type="entry name" value="Vaccinia Virus protein VP39"/>
    <property type="match status" value="1"/>
</dbReference>
<dbReference type="Pfam" id="PF13649">
    <property type="entry name" value="Methyltransf_25"/>
    <property type="match status" value="1"/>
</dbReference>
<dbReference type="RefSeq" id="WP_114982820.1">
    <property type="nucleotide sequence ID" value="NZ_CP027806.1"/>
</dbReference>
<dbReference type="PANTHER" id="PTHR43861">
    <property type="entry name" value="TRANS-ACONITATE 2-METHYLTRANSFERASE-RELATED"/>
    <property type="match status" value="1"/>
</dbReference>
<dbReference type="SUPFAM" id="SSF53335">
    <property type="entry name" value="S-adenosyl-L-methionine-dependent methyltransferases"/>
    <property type="match status" value="1"/>
</dbReference>
<keyword evidence="4" id="KW-1185">Reference proteome</keyword>
<dbReference type="Proteomes" id="UP000254808">
    <property type="component" value="Chromosome"/>
</dbReference>
<keyword evidence="3" id="KW-0489">Methyltransferase</keyword>
<sequence>MKHFWDERYRLPEYAYGTEPNVFFKEKLATLSPGRILLPGEGEGRNAVWAAQQGWQVTAIDFSTTGRRKAMQLARKQGVQIAYQVESFHKVTPEPESFDAAAVIFFHVPALFMERAFAKITQSLKPGGTLIAELYAAAQLGRNSGGPQSPELLYTPEQIAQWTEGLHHHELVQTETVLNEGRFHQGEAVVIRIVAQKPTP</sequence>
<dbReference type="GO" id="GO:0008168">
    <property type="term" value="F:methyltransferase activity"/>
    <property type="evidence" value="ECO:0007669"/>
    <property type="project" value="UniProtKB-KW"/>
</dbReference>
<dbReference type="EMBL" id="CP027806">
    <property type="protein sequence ID" value="AXI99553.1"/>
    <property type="molecule type" value="Genomic_DNA"/>
</dbReference>
<accession>A0A345UGF2</accession>
<reference evidence="3 4" key="1">
    <citation type="submission" date="2018-03" db="EMBL/GenBank/DDBJ databases">
        <title>Phenotypic and genomic properties of Cyclonatronum proteinivorum gen. nov., sp. nov., a haloalkaliphilic bacteroidete from soda lakes possessing Na+-translocating rhodopsin.</title>
        <authorList>
            <person name="Toshchakov S.V."/>
            <person name="Korzhenkov A."/>
            <person name="Samarov N.I."/>
            <person name="Kublanov I.V."/>
            <person name="Muntyan M.S."/>
            <person name="Sorokin D.Y."/>
        </authorList>
    </citation>
    <scope>NUCLEOTIDE SEQUENCE [LARGE SCALE GENOMIC DNA]</scope>
    <source>
        <strain evidence="3 4">Omega</strain>
    </source>
</reference>
<organism evidence="3 4">
    <name type="scientific">Cyclonatronum proteinivorum</name>
    <dbReference type="NCBI Taxonomy" id="1457365"/>
    <lineage>
        <taxon>Bacteria</taxon>
        <taxon>Pseudomonadati</taxon>
        <taxon>Balneolota</taxon>
        <taxon>Balneolia</taxon>
        <taxon>Balneolales</taxon>
        <taxon>Cyclonatronaceae</taxon>
        <taxon>Cyclonatronum</taxon>
    </lineage>
</organism>
<dbReference type="InterPro" id="IPR029063">
    <property type="entry name" value="SAM-dependent_MTases_sf"/>
</dbReference>
<dbReference type="AlphaFoldDB" id="A0A345UGF2"/>
<name>A0A345UGF2_9BACT</name>
<gene>
    <name evidence="3" type="ORF">CYPRO_0266</name>
</gene>
<dbReference type="GO" id="GO:0032259">
    <property type="term" value="P:methylation"/>
    <property type="evidence" value="ECO:0007669"/>
    <property type="project" value="UniProtKB-KW"/>
</dbReference>
<evidence type="ECO:0000313" key="3">
    <source>
        <dbReference type="EMBL" id="AXI99553.1"/>
    </source>
</evidence>